<accession>C0CHV3</accession>
<keyword evidence="4" id="KW-0067">ATP-binding</keyword>
<dbReference type="GO" id="GO:0008360">
    <property type="term" value="P:regulation of cell shape"/>
    <property type="evidence" value="ECO:0007669"/>
    <property type="project" value="UniProtKB-KW"/>
</dbReference>
<dbReference type="Gene3D" id="3.30.420.40">
    <property type="match status" value="2"/>
</dbReference>
<evidence type="ECO:0000313" key="8">
    <source>
        <dbReference type="Proteomes" id="UP000003100"/>
    </source>
</evidence>
<dbReference type="eggNOG" id="COG1077">
    <property type="taxonomic scope" value="Bacteria"/>
</dbReference>
<protein>
    <recommendedName>
        <fullName evidence="9">Rod shape-determining protein MreB</fullName>
    </recommendedName>
</protein>
<dbReference type="AlphaFoldDB" id="C0CHV3"/>
<dbReference type="InterPro" id="IPR004753">
    <property type="entry name" value="MreB"/>
</dbReference>
<evidence type="ECO:0000256" key="6">
    <source>
        <dbReference type="ARBA" id="ARBA00023458"/>
    </source>
</evidence>
<evidence type="ECO:0000256" key="5">
    <source>
        <dbReference type="ARBA" id="ARBA00022960"/>
    </source>
</evidence>
<dbReference type="GO" id="GO:0005524">
    <property type="term" value="F:ATP binding"/>
    <property type="evidence" value="ECO:0007669"/>
    <property type="project" value="UniProtKB-KW"/>
</dbReference>
<reference evidence="7 8" key="1">
    <citation type="submission" date="2009-01" db="EMBL/GenBank/DDBJ databases">
        <authorList>
            <person name="Fulton L."/>
            <person name="Clifton S."/>
            <person name="Fulton B."/>
            <person name="Xu J."/>
            <person name="Minx P."/>
            <person name="Pepin K.H."/>
            <person name="Johnson M."/>
            <person name="Bhonagiri V."/>
            <person name="Nash W.E."/>
            <person name="Mardis E.R."/>
            <person name="Wilson R.K."/>
        </authorList>
    </citation>
    <scope>NUCLEOTIDE SEQUENCE [LARGE SCALE GENOMIC DNA]</scope>
    <source>
        <strain evidence="8">DSM 10507 / JCM 14656 / S5a33</strain>
    </source>
</reference>
<dbReference type="Pfam" id="PF06723">
    <property type="entry name" value="MreB_Mbl"/>
    <property type="match status" value="1"/>
</dbReference>
<dbReference type="InterPro" id="IPR056546">
    <property type="entry name" value="MreB_MamK-like"/>
</dbReference>
<keyword evidence="5" id="KW-0133">Cell shape</keyword>
<dbReference type="EMBL" id="ACBZ01000016">
    <property type="protein sequence ID" value="EEG50635.1"/>
    <property type="molecule type" value="Genomic_DNA"/>
</dbReference>
<dbReference type="SUPFAM" id="SSF53067">
    <property type="entry name" value="Actin-like ATPase domain"/>
    <property type="match status" value="2"/>
</dbReference>
<dbReference type="GO" id="GO:0000902">
    <property type="term" value="P:cell morphogenesis"/>
    <property type="evidence" value="ECO:0007669"/>
    <property type="project" value="InterPro"/>
</dbReference>
<name>C0CHV3_BLAHS</name>
<evidence type="ECO:0000256" key="1">
    <source>
        <dbReference type="ARBA" id="ARBA00004496"/>
    </source>
</evidence>
<evidence type="ECO:0000256" key="3">
    <source>
        <dbReference type="ARBA" id="ARBA00022741"/>
    </source>
</evidence>
<evidence type="ECO:0000256" key="4">
    <source>
        <dbReference type="ARBA" id="ARBA00022840"/>
    </source>
</evidence>
<comment type="subcellular location">
    <subcellularLocation>
        <location evidence="1">Cytoplasm</location>
    </subcellularLocation>
</comment>
<dbReference type="Proteomes" id="UP000003100">
    <property type="component" value="Unassembled WGS sequence"/>
</dbReference>
<dbReference type="PRINTS" id="PR01652">
    <property type="entry name" value="SHAPEPROTEIN"/>
</dbReference>
<proteinExistence type="inferred from homology"/>
<gene>
    <name evidence="7" type="ORF">RUMHYD_00417</name>
</gene>
<dbReference type="HOGENOM" id="CLU_052037_0_1_9"/>
<evidence type="ECO:0000256" key="2">
    <source>
        <dbReference type="ARBA" id="ARBA00022490"/>
    </source>
</evidence>
<evidence type="ECO:0008006" key="9">
    <source>
        <dbReference type="Google" id="ProtNLM"/>
    </source>
</evidence>
<keyword evidence="8" id="KW-1185">Reference proteome</keyword>
<evidence type="ECO:0000313" key="7">
    <source>
        <dbReference type="EMBL" id="EEG50635.1"/>
    </source>
</evidence>
<dbReference type="PATRIC" id="fig|476272.21.peg.3424"/>
<comment type="similarity">
    <text evidence="6">Belongs to the FtsA/MreB family.</text>
</comment>
<organism evidence="7 8">
    <name type="scientific">Blautia hydrogenotrophica (strain DSM 10507 / JCM 14656 / S5a33)</name>
    <name type="common">Ruminococcus hydrogenotrophicus</name>
    <dbReference type="NCBI Taxonomy" id="476272"/>
    <lineage>
        <taxon>Bacteria</taxon>
        <taxon>Bacillati</taxon>
        <taxon>Bacillota</taxon>
        <taxon>Clostridia</taxon>
        <taxon>Lachnospirales</taxon>
        <taxon>Lachnospiraceae</taxon>
        <taxon>Blautia</taxon>
    </lineage>
</organism>
<reference evidence="7 8" key="2">
    <citation type="submission" date="2009-02" db="EMBL/GenBank/DDBJ databases">
        <title>Draft genome sequence of Blautia hydrogenotrophica DSM 10507 (Ruminococcus hydrogenotrophicus DSM 10507).</title>
        <authorList>
            <person name="Sudarsanam P."/>
            <person name="Ley R."/>
            <person name="Guruge J."/>
            <person name="Turnbaugh P.J."/>
            <person name="Mahowald M."/>
            <person name="Liep D."/>
            <person name="Gordon J."/>
        </authorList>
    </citation>
    <scope>NUCLEOTIDE SEQUENCE [LARGE SCALE GENOMIC DNA]</scope>
    <source>
        <strain evidence="8">DSM 10507 / JCM 14656 / S5a33</strain>
    </source>
</reference>
<dbReference type="PANTHER" id="PTHR42749:SF1">
    <property type="entry name" value="CELL SHAPE-DETERMINING PROTEIN MREB"/>
    <property type="match status" value="1"/>
</dbReference>
<dbReference type="PANTHER" id="PTHR42749">
    <property type="entry name" value="CELL SHAPE-DETERMINING PROTEIN MREB"/>
    <property type="match status" value="1"/>
</dbReference>
<dbReference type="InterPro" id="IPR043129">
    <property type="entry name" value="ATPase_NBD"/>
</dbReference>
<keyword evidence="2" id="KW-0963">Cytoplasm</keyword>
<sequence length="349" mass="38514">MENEKIKIRGRGMLRRVYGVDLGTSSVKIYSLSKNKKYMQKNMVAIRNGRQVIAVGNDAYEMYEKTPRNIQVNCPIQNGKIANISVMEVGLYSLLKKIEPYTPFGAVMYFTVPVDATAIEKRAYFTVANGSMLQNNKVLMVESPIADALAMGISPQESKGSMIVNIGAQSTELSVIAGGKVIISKSLQLGGMKMDEGIISEIRKNYNLHLGRRTAHRLKTAVGRLNTQSKEARKVVGIDSVSGLPREETVSSVVVNEGISSCVDEIAKEIKTFLERTPPQIAYQIAQEGIYLTGGSTRLPFIESYLGNDTGYSFKLSGLYEQCTIQGLEKIIQDSGLQQWASPIRQRKL</sequence>
<comment type="caution">
    <text evidence="7">The sequence shown here is derived from an EMBL/GenBank/DDBJ whole genome shotgun (WGS) entry which is preliminary data.</text>
</comment>
<keyword evidence="3" id="KW-0547">Nucleotide-binding</keyword>
<dbReference type="GO" id="GO:0005737">
    <property type="term" value="C:cytoplasm"/>
    <property type="evidence" value="ECO:0007669"/>
    <property type="project" value="UniProtKB-SubCell"/>
</dbReference>